<accession>A0AA41YME8</accession>
<evidence type="ECO:0000313" key="1">
    <source>
        <dbReference type="EMBL" id="MCW3476586.1"/>
    </source>
</evidence>
<keyword evidence="2" id="KW-1185">Reference proteome</keyword>
<dbReference type="AlphaFoldDB" id="A0AA41YME8"/>
<reference evidence="1" key="2">
    <citation type="submission" date="2022-10" db="EMBL/GenBank/DDBJ databases">
        <authorList>
            <person name="Trinh H.N."/>
        </authorList>
    </citation>
    <scope>NUCLEOTIDE SEQUENCE</scope>
    <source>
        <strain evidence="1">RN2-1</strain>
    </source>
</reference>
<comment type="caution">
    <text evidence="1">The sequence shown here is derived from an EMBL/GenBank/DDBJ whole genome shotgun (WGS) entry which is preliminary data.</text>
</comment>
<proteinExistence type="predicted"/>
<dbReference type="Proteomes" id="UP001165679">
    <property type="component" value="Unassembled WGS sequence"/>
</dbReference>
<organism evidence="1 2">
    <name type="scientific">Limobrevibacterium gyesilva</name>
    <dbReference type="NCBI Taxonomy" id="2991712"/>
    <lineage>
        <taxon>Bacteria</taxon>
        <taxon>Pseudomonadati</taxon>
        <taxon>Pseudomonadota</taxon>
        <taxon>Alphaproteobacteria</taxon>
        <taxon>Acetobacterales</taxon>
        <taxon>Acetobacteraceae</taxon>
        <taxon>Limobrevibacterium</taxon>
    </lineage>
</organism>
<evidence type="ECO:0000313" key="2">
    <source>
        <dbReference type="Proteomes" id="UP001165679"/>
    </source>
</evidence>
<protein>
    <submittedName>
        <fullName evidence="1">Uncharacterized protein</fullName>
    </submittedName>
</protein>
<reference evidence="1" key="1">
    <citation type="submission" date="2022-09" db="EMBL/GenBank/DDBJ databases">
        <title>Rhodovastum sp. nov. RN2-1 isolated from soil in Seongnam, South Korea.</title>
        <authorList>
            <person name="Le N.T."/>
        </authorList>
    </citation>
    <scope>NUCLEOTIDE SEQUENCE</scope>
    <source>
        <strain evidence="1">RN2-1</strain>
    </source>
</reference>
<name>A0AA41YME8_9PROT</name>
<sequence length="126" mass="14379">MPIAVRAMTPCASSCPAPERVRAEPFRNAEQAWFWTMGALAARRAGAGSGGHGVPRPCDPDDVLKCLDQLYRRRRIDLVHARILRIWGERRTAPNPAYATERCDWRLWKEAMERLEWPLRVKGIIG</sequence>
<gene>
    <name evidence="1" type="ORF">OL599_18640</name>
</gene>
<dbReference type="RefSeq" id="WP_264715396.1">
    <property type="nucleotide sequence ID" value="NZ_JAPDNT010000021.1"/>
</dbReference>
<dbReference type="EMBL" id="JAPDNT010000021">
    <property type="protein sequence ID" value="MCW3476586.1"/>
    <property type="molecule type" value="Genomic_DNA"/>
</dbReference>